<dbReference type="GO" id="GO:0016740">
    <property type="term" value="F:transferase activity"/>
    <property type="evidence" value="ECO:0007669"/>
    <property type="project" value="UniProtKB-KW"/>
</dbReference>
<evidence type="ECO:0000313" key="3">
    <source>
        <dbReference type="Proteomes" id="UP000285503"/>
    </source>
</evidence>
<comment type="caution">
    <text evidence="1">The sequence shown here is derived from an EMBL/GenBank/DDBJ whole genome shotgun (WGS) entry which is preliminary data.</text>
</comment>
<evidence type="ECO:0000313" key="1">
    <source>
        <dbReference type="EMBL" id="KAB6340197.1"/>
    </source>
</evidence>
<evidence type="ECO:0000313" key="2">
    <source>
        <dbReference type="EMBL" id="RHK24259.1"/>
    </source>
</evidence>
<dbReference type="RefSeq" id="WP_087322570.1">
    <property type="nucleotide sequence ID" value="NZ_JABFCE010000015.1"/>
</dbReference>
<keyword evidence="1" id="KW-0808">Transferase</keyword>
<dbReference type="Proteomes" id="UP000438288">
    <property type="component" value="Unassembled WGS sequence"/>
</dbReference>
<name>A0A1Y4VBV6_9BACE</name>
<dbReference type="InterPro" id="IPR029044">
    <property type="entry name" value="Nucleotide-diphossugar_trans"/>
</dbReference>
<proteinExistence type="predicted"/>
<dbReference type="EMBL" id="WDCP01000012">
    <property type="protein sequence ID" value="KAB6340197.1"/>
    <property type="molecule type" value="Genomic_DNA"/>
</dbReference>
<accession>A0A1Y4VBV6</accession>
<evidence type="ECO:0000313" key="4">
    <source>
        <dbReference type="Proteomes" id="UP000438288"/>
    </source>
</evidence>
<dbReference type="AlphaFoldDB" id="A0A1Y4VBV6"/>
<dbReference type="SUPFAM" id="SSF53448">
    <property type="entry name" value="Nucleotide-diphospho-sugar transferases"/>
    <property type="match status" value="1"/>
</dbReference>
<organism evidence="1 4">
    <name type="scientific">Bacteroides xylanisolvens</name>
    <dbReference type="NCBI Taxonomy" id="371601"/>
    <lineage>
        <taxon>Bacteria</taxon>
        <taxon>Pseudomonadati</taxon>
        <taxon>Bacteroidota</taxon>
        <taxon>Bacteroidia</taxon>
        <taxon>Bacteroidales</taxon>
        <taxon>Bacteroidaceae</taxon>
        <taxon>Bacteroides</taxon>
    </lineage>
</organism>
<gene>
    <name evidence="2" type="ORF">DW075_15090</name>
    <name evidence="1" type="ORF">GAZ43_08235</name>
</gene>
<reference evidence="2 3" key="1">
    <citation type="submission" date="2018-08" db="EMBL/GenBank/DDBJ databases">
        <title>A genome reference for cultivated species of the human gut microbiota.</title>
        <authorList>
            <person name="Zou Y."/>
            <person name="Xue W."/>
            <person name="Luo G."/>
        </authorList>
    </citation>
    <scope>NUCLEOTIDE SEQUENCE [LARGE SCALE GENOMIC DNA]</scope>
    <source>
        <strain evidence="2 3">AF46-11NS</strain>
    </source>
</reference>
<dbReference type="Proteomes" id="UP000285503">
    <property type="component" value="Unassembled WGS sequence"/>
</dbReference>
<dbReference type="CDD" id="cd00761">
    <property type="entry name" value="Glyco_tranf_GTA_type"/>
    <property type="match status" value="1"/>
</dbReference>
<reference evidence="1 4" key="2">
    <citation type="journal article" date="2019" name="Nat. Med.">
        <title>A library of human gut bacterial isolates paired with longitudinal multiomics data enables mechanistic microbiome research.</title>
        <authorList>
            <person name="Poyet M."/>
            <person name="Groussin M."/>
            <person name="Gibbons S.M."/>
            <person name="Avila-Pacheco J."/>
            <person name="Jiang X."/>
            <person name="Kearney S.M."/>
            <person name="Perrotta A.R."/>
            <person name="Berdy B."/>
            <person name="Zhao S."/>
            <person name="Lieberman T.D."/>
            <person name="Swanson P.K."/>
            <person name="Smith M."/>
            <person name="Roesemann S."/>
            <person name="Alexander J.E."/>
            <person name="Rich S.A."/>
            <person name="Livny J."/>
            <person name="Vlamakis H."/>
            <person name="Clish C."/>
            <person name="Bullock K."/>
            <person name="Deik A."/>
            <person name="Scott J."/>
            <person name="Pierce K.A."/>
            <person name="Xavier R.J."/>
            <person name="Alm E.J."/>
        </authorList>
    </citation>
    <scope>NUCLEOTIDE SEQUENCE [LARGE SCALE GENOMIC DNA]</scope>
    <source>
        <strain evidence="1 4">BIOML-A16</strain>
    </source>
</reference>
<dbReference type="EMBL" id="QRNE01000086">
    <property type="protein sequence ID" value="RHK24259.1"/>
    <property type="molecule type" value="Genomic_DNA"/>
</dbReference>
<sequence length="269" mass="31043">MEQNILHLHESGIVDTKYCDHEIIVSLTTYGKRFYDVAITIESIMEQTMKANRIILWIDNSYKGRPLPINLQLLQKRGLEVEYCKDIRSYTKLVPALRKYPEAAVITIDDDLIYKYDVLEHLIVAYQQNPAFIYCHRMHKMRLDANGNLLPYFLWEWESTDTVPSHFNLPTGVGSVLYPPHCMAPEVIDENTFLGICKFADDIWFKAMALKAGTKSQLVHSTDLHGNDYVVNEDVQDVGLININGGQNLNDTQLKAVFEKYDLYKLLHE</sequence>
<protein>
    <submittedName>
        <fullName evidence="1">Glycosyltransferase family 2 protein</fullName>
    </submittedName>
</protein>